<feature type="region of interest" description="Interaction with substrate tRNA" evidence="10">
    <location>
        <begin position="39"/>
        <end position="42"/>
    </location>
</feature>
<keyword evidence="7 10" id="KW-0067">ATP-binding</keyword>
<protein>
    <recommendedName>
        <fullName evidence="10">tRNA dimethylallyltransferase</fullName>
        <ecNumber evidence="10">2.5.1.75</ecNumber>
    </recommendedName>
    <alternativeName>
        <fullName evidence="10">Dimethylallyl diphosphate:tRNA dimethylallyltransferase</fullName>
        <shortName evidence="10">DMAPP:tRNA dimethylallyltransferase</shortName>
        <shortName evidence="10">DMATase</shortName>
    </alternativeName>
    <alternativeName>
        <fullName evidence="10">Isopentenyl-diphosphate:tRNA isopentenyltransferase</fullName>
        <shortName evidence="10">IPP transferase</shortName>
        <shortName evidence="10">IPPT</shortName>
        <shortName evidence="10">IPTase</shortName>
    </alternativeName>
</protein>
<feature type="binding site" evidence="10">
    <location>
        <begin position="16"/>
        <end position="21"/>
    </location>
    <ligand>
        <name>substrate</name>
    </ligand>
</feature>
<dbReference type="GO" id="GO:0006400">
    <property type="term" value="P:tRNA modification"/>
    <property type="evidence" value="ECO:0007669"/>
    <property type="project" value="TreeGrafter"/>
</dbReference>
<dbReference type="FunFam" id="3.40.50.300:FF:000348">
    <property type="entry name" value="tRNA dimethylallyltransferase"/>
    <property type="match status" value="1"/>
</dbReference>
<comment type="caution">
    <text evidence="10">Lacks conserved residue(s) required for the propagation of feature annotation.</text>
</comment>
<dbReference type="InterPro" id="IPR027417">
    <property type="entry name" value="P-loop_NTPase"/>
</dbReference>
<proteinExistence type="inferred from homology"/>
<dbReference type="Pfam" id="PF01715">
    <property type="entry name" value="IPPT"/>
    <property type="match status" value="2"/>
</dbReference>
<comment type="caution">
    <text evidence="11">The sequence shown here is derived from an EMBL/GenBank/DDBJ whole genome shotgun (WGS) entry which is preliminary data.</text>
</comment>
<keyword evidence="8 10" id="KW-0460">Magnesium</keyword>
<comment type="function">
    <text evidence="2 10">Catalyzes the transfer of a dimethylallyl group onto the adenine at position 37 in tRNAs that read codons beginning with uridine, leading to the formation of N6-(dimethylallyl)adenosine (i(6)A).</text>
</comment>
<evidence type="ECO:0000256" key="4">
    <source>
        <dbReference type="ARBA" id="ARBA00022679"/>
    </source>
</evidence>
<name>A0A1G2BYN2_9BACT</name>
<evidence type="ECO:0000256" key="9">
    <source>
        <dbReference type="ARBA" id="ARBA00049563"/>
    </source>
</evidence>
<feature type="site" description="Interaction with substrate tRNA" evidence="10">
    <location>
        <position position="105"/>
    </location>
</feature>
<dbReference type="InterPro" id="IPR039657">
    <property type="entry name" value="Dimethylallyltransferase"/>
</dbReference>
<keyword evidence="4 10" id="KW-0808">Transferase</keyword>
<evidence type="ECO:0000256" key="5">
    <source>
        <dbReference type="ARBA" id="ARBA00022694"/>
    </source>
</evidence>
<sequence length="248" mass="28854">MNKKSKEKIIVVLGPTAAGKSALAVYIAKNFNGEIISADSRQIYKGLDIASNKITKREKQGIPHHLLDIIKPNQVYSLYNWQHDAFTKIKKILKNKKLPLIAGGTGLYISSILQNYDLNPQEPKLRPCLYDFIIFGLAPDRAKLYHKINQRVDRMLQDGSIAEVKKIYKKYKDKKLVSLSGIGYRQIIEYLDKKISLNEAIEKIKRDSRHYAKRQMTWFRRMEKQGIKIHWNKNKVQVKKLLKTFLDQ</sequence>
<accession>A0A1G2BYN2</accession>
<dbReference type="SUPFAM" id="SSF52540">
    <property type="entry name" value="P-loop containing nucleoside triphosphate hydrolases"/>
    <property type="match status" value="2"/>
</dbReference>
<dbReference type="PANTHER" id="PTHR11088">
    <property type="entry name" value="TRNA DIMETHYLALLYLTRANSFERASE"/>
    <property type="match status" value="1"/>
</dbReference>
<dbReference type="PANTHER" id="PTHR11088:SF60">
    <property type="entry name" value="TRNA DIMETHYLALLYLTRANSFERASE"/>
    <property type="match status" value="1"/>
</dbReference>
<dbReference type="GO" id="GO:0052381">
    <property type="term" value="F:tRNA dimethylallyltransferase activity"/>
    <property type="evidence" value="ECO:0007669"/>
    <property type="project" value="UniProtKB-UniRule"/>
</dbReference>
<evidence type="ECO:0000256" key="3">
    <source>
        <dbReference type="ARBA" id="ARBA00005842"/>
    </source>
</evidence>
<comment type="catalytic activity">
    <reaction evidence="9 10">
        <text>adenosine(37) in tRNA + dimethylallyl diphosphate = N(6)-dimethylallyladenosine(37) in tRNA + diphosphate</text>
        <dbReference type="Rhea" id="RHEA:26482"/>
        <dbReference type="Rhea" id="RHEA-COMP:10162"/>
        <dbReference type="Rhea" id="RHEA-COMP:10375"/>
        <dbReference type="ChEBI" id="CHEBI:33019"/>
        <dbReference type="ChEBI" id="CHEBI:57623"/>
        <dbReference type="ChEBI" id="CHEBI:74411"/>
        <dbReference type="ChEBI" id="CHEBI:74415"/>
        <dbReference type="EC" id="2.5.1.75"/>
    </reaction>
</comment>
<evidence type="ECO:0000256" key="2">
    <source>
        <dbReference type="ARBA" id="ARBA00003213"/>
    </source>
</evidence>
<feature type="binding site" evidence="10">
    <location>
        <begin position="14"/>
        <end position="21"/>
    </location>
    <ligand>
        <name>ATP</name>
        <dbReference type="ChEBI" id="CHEBI:30616"/>
    </ligand>
</feature>
<keyword evidence="6 10" id="KW-0547">Nucleotide-binding</keyword>
<gene>
    <name evidence="10" type="primary">miaA</name>
    <name evidence="11" type="ORF">A2406_01050</name>
</gene>
<dbReference type="Proteomes" id="UP000177626">
    <property type="component" value="Unassembled WGS sequence"/>
</dbReference>
<dbReference type="InterPro" id="IPR018022">
    <property type="entry name" value="IPT"/>
</dbReference>
<comment type="subunit">
    <text evidence="10">Monomer.</text>
</comment>
<evidence type="ECO:0000256" key="1">
    <source>
        <dbReference type="ARBA" id="ARBA00001946"/>
    </source>
</evidence>
<reference evidence="11 12" key="1">
    <citation type="journal article" date="2016" name="Nat. Commun.">
        <title>Thousands of microbial genomes shed light on interconnected biogeochemical processes in an aquifer system.</title>
        <authorList>
            <person name="Anantharaman K."/>
            <person name="Brown C.T."/>
            <person name="Hug L.A."/>
            <person name="Sharon I."/>
            <person name="Castelle C.J."/>
            <person name="Probst A.J."/>
            <person name="Thomas B.C."/>
            <person name="Singh A."/>
            <person name="Wilkins M.J."/>
            <person name="Karaoz U."/>
            <person name="Brodie E.L."/>
            <person name="Williams K.H."/>
            <person name="Hubbard S.S."/>
            <person name="Banfield J.F."/>
        </authorList>
    </citation>
    <scope>NUCLEOTIDE SEQUENCE [LARGE SCALE GENOMIC DNA]</scope>
</reference>
<evidence type="ECO:0000256" key="8">
    <source>
        <dbReference type="ARBA" id="ARBA00022842"/>
    </source>
</evidence>
<keyword evidence="5 10" id="KW-0819">tRNA processing</keyword>
<comment type="similarity">
    <text evidence="3 10">Belongs to the IPP transferase family.</text>
</comment>
<evidence type="ECO:0000256" key="10">
    <source>
        <dbReference type="HAMAP-Rule" id="MF_00185"/>
    </source>
</evidence>
<dbReference type="AlphaFoldDB" id="A0A1G2BYN2"/>
<evidence type="ECO:0000313" key="11">
    <source>
        <dbReference type="EMBL" id="OGY93470.1"/>
    </source>
</evidence>
<organism evidence="11 12">
    <name type="scientific">Candidatus Komeilibacteria bacterium RIFOXYC1_FULL_37_11</name>
    <dbReference type="NCBI Taxonomy" id="1798555"/>
    <lineage>
        <taxon>Bacteria</taxon>
        <taxon>Candidatus Komeiliibacteriota</taxon>
    </lineage>
</organism>
<evidence type="ECO:0000256" key="7">
    <source>
        <dbReference type="ARBA" id="ARBA00022840"/>
    </source>
</evidence>
<comment type="cofactor">
    <cofactor evidence="1 10">
        <name>Mg(2+)</name>
        <dbReference type="ChEBI" id="CHEBI:18420"/>
    </cofactor>
</comment>
<dbReference type="EMBL" id="MHKQ01000021">
    <property type="protein sequence ID" value="OGY93470.1"/>
    <property type="molecule type" value="Genomic_DNA"/>
</dbReference>
<dbReference type="GO" id="GO:0005524">
    <property type="term" value="F:ATP binding"/>
    <property type="evidence" value="ECO:0007669"/>
    <property type="project" value="UniProtKB-UniRule"/>
</dbReference>
<dbReference type="EC" id="2.5.1.75" evidence="10"/>
<dbReference type="Gene3D" id="3.40.50.300">
    <property type="entry name" value="P-loop containing nucleotide triphosphate hydrolases"/>
    <property type="match status" value="1"/>
</dbReference>
<evidence type="ECO:0000313" key="12">
    <source>
        <dbReference type="Proteomes" id="UP000177626"/>
    </source>
</evidence>
<dbReference type="HAMAP" id="MF_00185">
    <property type="entry name" value="IPP_trans"/>
    <property type="match status" value="1"/>
</dbReference>
<evidence type="ECO:0000256" key="6">
    <source>
        <dbReference type="ARBA" id="ARBA00022741"/>
    </source>
</evidence>